<dbReference type="Proteomes" id="UP000585905">
    <property type="component" value="Unassembled WGS sequence"/>
</dbReference>
<proteinExistence type="predicted"/>
<keyword evidence="4" id="KW-1185">Reference proteome</keyword>
<dbReference type="EMBL" id="JACGWX010000002">
    <property type="protein sequence ID" value="MBA8847379.1"/>
    <property type="molecule type" value="Genomic_DNA"/>
</dbReference>
<dbReference type="GO" id="GO:0016705">
    <property type="term" value="F:oxidoreductase activity, acting on paired donors, with incorporation or reduction of molecular oxygen"/>
    <property type="evidence" value="ECO:0007669"/>
    <property type="project" value="InterPro"/>
</dbReference>
<gene>
    <name evidence="3" type="ORF">FHX53_000964</name>
</gene>
<evidence type="ECO:0000313" key="3">
    <source>
        <dbReference type="EMBL" id="MBA8847379.1"/>
    </source>
</evidence>
<dbReference type="InterPro" id="IPR023907">
    <property type="entry name" value="Non-F420_Flavin_OxRdtase"/>
</dbReference>
<dbReference type="PANTHER" id="PTHR43244:SF1">
    <property type="entry name" value="5,10-METHYLENETETRAHYDROMETHANOPTERIN REDUCTASE"/>
    <property type="match status" value="1"/>
</dbReference>
<dbReference type="NCBIfam" id="TIGR03557">
    <property type="entry name" value="F420_G6P_family"/>
    <property type="match status" value="1"/>
</dbReference>
<dbReference type="InterPro" id="IPR011251">
    <property type="entry name" value="Luciferase-like_dom"/>
</dbReference>
<accession>A0A839E3X4</accession>
<protein>
    <submittedName>
        <fullName evidence="3">Putative non-F420 flavinoid oxidoreductase</fullName>
    </submittedName>
</protein>
<organism evidence="3 4">
    <name type="scientific">Microcella alkalica</name>
    <dbReference type="NCBI Taxonomy" id="355930"/>
    <lineage>
        <taxon>Bacteria</taxon>
        <taxon>Bacillati</taxon>
        <taxon>Actinomycetota</taxon>
        <taxon>Actinomycetes</taxon>
        <taxon>Micrococcales</taxon>
        <taxon>Microbacteriaceae</taxon>
        <taxon>Microcella</taxon>
    </lineage>
</organism>
<dbReference type="NCBIfam" id="TIGR03885">
    <property type="entry name" value="flavin_revert"/>
    <property type="match status" value="1"/>
</dbReference>
<evidence type="ECO:0000313" key="4">
    <source>
        <dbReference type="Proteomes" id="UP000585905"/>
    </source>
</evidence>
<keyword evidence="1" id="KW-0560">Oxidoreductase</keyword>
<evidence type="ECO:0000256" key="1">
    <source>
        <dbReference type="ARBA" id="ARBA00023002"/>
    </source>
</evidence>
<reference evidence="3 4" key="1">
    <citation type="submission" date="2020-07" db="EMBL/GenBank/DDBJ databases">
        <title>Sequencing the genomes of 1000 actinobacteria strains.</title>
        <authorList>
            <person name="Klenk H.-P."/>
        </authorList>
    </citation>
    <scope>NUCLEOTIDE SEQUENCE [LARGE SCALE GENOMIC DNA]</scope>
    <source>
        <strain evidence="3 4">DSM 19663</strain>
    </source>
</reference>
<dbReference type="RefSeq" id="WP_182490231.1">
    <property type="nucleotide sequence ID" value="NZ_BAAAOV010000013.1"/>
</dbReference>
<name>A0A839E3X4_9MICO</name>
<sequence length="334" mass="36527">MTRIGFHASHEQIEPRALLEAVALAEEIGFTDAMGSDHFAPWSEEQGESAFSFAWMGAALERAKSMLIGQVHAPGQRIHPAISAQAIATLEAMNPGRYWVALGSGENLNERITGDPWPPKEVRNARLRECVDVIRAMLAGEEVTHDGLVRVDHARLWTRPDAPPPVLATAVTPETAAWAAEWADGLITVNQSDEKLRRVSDAYRDAGGRGDVLVQIHVSWAHTEQEALDSAFHEWRTNVFAPPLCWDLDSPRAFAQAAAHVRPDDVRASVVVTDSADHVVESVGRMLDTGYDGAYIHHVPVEQRPFLEQVAPRILAAFTERAEPAGAVPMGARA</sequence>
<dbReference type="SUPFAM" id="SSF51679">
    <property type="entry name" value="Bacterial luciferase-like"/>
    <property type="match status" value="1"/>
</dbReference>
<dbReference type="AlphaFoldDB" id="A0A839E3X4"/>
<dbReference type="PANTHER" id="PTHR43244">
    <property type="match status" value="1"/>
</dbReference>
<dbReference type="Pfam" id="PF00296">
    <property type="entry name" value="Bac_luciferase"/>
    <property type="match status" value="1"/>
</dbReference>
<dbReference type="InterPro" id="IPR019945">
    <property type="entry name" value="F420_G6P_DH-rel"/>
</dbReference>
<feature type="domain" description="Luciferase-like" evidence="2">
    <location>
        <begin position="6"/>
        <end position="292"/>
    </location>
</feature>
<dbReference type="Gene3D" id="3.20.20.30">
    <property type="entry name" value="Luciferase-like domain"/>
    <property type="match status" value="1"/>
</dbReference>
<dbReference type="InterPro" id="IPR036661">
    <property type="entry name" value="Luciferase-like_sf"/>
</dbReference>
<comment type="caution">
    <text evidence="3">The sequence shown here is derived from an EMBL/GenBank/DDBJ whole genome shotgun (WGS) entry which is preliminary data.</text>
</comment>
<dbReference type="InterPro" id="IPR050564">
    <property type="entry name" value="F420-G6PD/mer"/>
</dbReference>
<evidence type="ECO:0000259" key="2">
    <source>
        <dbReference type="Pfam" id="PF00296"/>
    </source>
</evidence>